<dbReference type="InterPro" id="IPR021552">
    <property type="entry name" value="ArsP_2"/>
</dbReference>
<feature type="transmembrane region" description="Helical" evidence="1">
    <location>
        <begin position="171"/>
        <end position="189"/>
    </location>
</feature>
<dbReference type="EMBL" id="SLUK01000003">
    <property type="protein sequence ID" value="TCL44089.1"/>
    <property type="molecule type" value="Genomic_DNA"/>
</dbReference>
<reference evidence="2 3" key="1">
    <citation type="submission" date="2019-03" db="EMBL/GenBank/DDBJ databases">
        <title>Genomic Encyclopedia of Type Strains, Phase IV (KMG-IV): sequencing the most valuable type-strain genomes for metagenomic binning, comparative biology and taxonomic classification.</title>
        <authorList>
            <person name="Goeker M."/>
        </authorList>
    </citation>
    <scope>NUCLEOTIDE SEQUENCE [LARGE SCALE GENOMIC DNA]</scope>
    <source>
        <strain evidence="2 3">DSM 100433</strain>
    </source>
</reference>
<dbReference type="NCBIfam" id="NF037962">
    <property type="entry name" value="arsenic_eff"/>
    <property type="match status" value="1"/>
</dbReference>
<keyword evidence="1" id="KW-0472">Membrane</keyword>
<evidence type="ECO:0000256" key="1">
    <source>
        <dbReference type="SAM" id="Phobius"/>
    </source>
</evidence>
<sequence>METLFEIIQDALIDSLKMLPFLFGAYLLIEYLEHHSSERMERLLAGSSRFGPVSGALLGCVPQCGFSVAAANLYSGRIITPGTLVAVFLSTSDEALPILLANPGNLGVIGKLIAIKVVLAIAVGMGLDLLLRARRGSGAGERRAHMERLCEHCHCEEHGILRSALRHTVEIFVFVLIVSIVLGGVVEWLGPERLSALLLGGSLLQPAVAALLGFIPNCAASVLLTSLYLEGTISFGAVVAGLSTSAGVGFLVLFRVNRDLKENLRLCGVVYLAGFAAGTLIQLLA</sequence>
<feature type="transmembrane region" description="Helical" evidence="1">
    <location>
        <begin position="266"/>
        <end position="284"/>
    </location>
</feature>
<protein>
    <submittedName>
        <fullName evidence="2">Uncharacterized protein</fullName>
    </submittedName>
</protein>
<feature type="transmembrane region" description="Helical" evidence="1">
    <location>
        <begin position="196"/>
        <end position="215"/>
    </location>
</feature>
<dbReference type="RefSeq" id="WP_195282808.1">
    <property type="nucleotide sequence ID" value="NZ_JADNAH010000026.1"/>
</dbReference>
<keyword evidence="3" id="KW-1185">Reference proteome</keyword>
<evidence type="ECO:0000313" key="2">
    <source>
        <dbReference type="EMBL" id="TCL44089.1"/>
    </source>
</evidence>
<proteinExistence type="predicted"/>
<evidence type="ECO:0000313" key="3">
    <source>
        <dbReference type="Proteomes" id="UP000294682"/>
    </source>
</evidence>
<keyword evidence="1" id="KW-1133">Transmembrane helix</keyword>
<feature type="transmembrane region" description="Helical" evidence="1">
    <location>
        <begin position="235"/>
        <end position="254"/>
    </location>
</feature>
<dbReference type="Pfam" id="PF11449">
    <property type="entry name" value="ArsP_2"/>
    <property type="match status" value="2"/>
</dbReference>
<accession>A0A9X8UJY0</accession>
<keyword evidence="1" id="KW-0812">Transmembrane</keyword>
<comment type="caution">
    <text evidence="2">The sequence shown here is derived from an EMBL/GenBank/DDBJ whole genome shotgun (WGS) entry which is preliminary data.</text>
</comment>
<dbReference type="Proteomes" id="UP000294682">
    <property type="component" value="Unassembled WGS sequence"/>
</dbReference>
<dbReference type="AlphaFoldDB" id="A0A9X8UJY0"/>
<name>A0A9X8UJY0_9FIRM</name>
<gene>
    <name evidence="2" type="ORF">EDD78_103127</name>
</gene>
<organism evidence="2 3">
    <name type="scientific">Harryflintia acetispora</name>
    <dbReference type="NCBI Taxonomy" id="1849041"/>
    <lineage>
        <taxon>Bacteria</taxon>
        <taxon>Bacillati</taxon>
        <taxon>Bacillota</taxon>
        <taxon>Clostridia</taxon>
        <taxon>Eubacteriales</taxon>
        <taxon>Oscillospiraceae</taxon>
        <taxon>Harryflintia</taxon>
    </lineage>
</organism>